<feature type="non-terminal residue" evidence="2">
    <location>
        <position position="146"/>
    </location>
</feature>
<dbReference type="EMBL" id="GEBQ01027891">
    <property type="protein sequence ID" value="JAT12086.1"/>
    <property type="molecule type" value="Transcribed_RNA"/>
</dbReference>
<dbReference type="AlphaFoldDB" id="A0A1B6KKY0"/>
<sequence>KAAVQNAMETWESYKKIYEEFPMAKKLKNVKVEIKKADIEMKKTLLDIRDVKDKITLRDKIRAKRLHNWGVEMAKAYFKVQEKVAERNTLTEKISETTKLFEDLKAGKHSSQQGSTQNASRSIQEPQMSNSLKTLQFKLPQIQVTS</sequence>
<gene>
    <name evidence="2" type="ORF">g.2406</name>
</gene>
<reference evidence="2" key="1">
    <citation type="submission" date="2015-11" db="EMBL/GenBank/DDBJ databases">
        <title>De novo transcriptome assembly of four potential Pierce s Disease insect vectors from Arizona vineyards.</title>
        <authorList>
            <person name="Tassone E.E."/>
        </authorList>
    </citation>
    <scope>NUCLEOTIDE SEQUENCE</scope>
</reference>
<name>A0A1B6KKY0_9HEMI</name>
<feature type="compositionally biased region" description="Polar residues" evidence="1">
    <location>
        <begin position="109"/>
        <end position="131"/>
    </location>
</feature>
<accession>A0A1B6KKY0</accession>
<feature type="non-terminal residue" evidence="2">
    <location>
        <position position="1"/>
    </location>
</feature>
<organism evidence="2">
    <name type="scientific">Graphocephala atropunctata</name>
    <dbReference type="NCBI Taxonomy" id="36148"/>
    <lineage>
        <taxon>Eukaryota</taxon>
        <taxon>Metazoa</taxon>
        <taxon>Ecdysozoa</taxon>
        <taxon>Arthropoda</taxon>
        <taxon>Hexapoda</taxon>
        <taxon>Insecta</taxon>
        <taxon>Pterygota</taxon>
        <taxon>Neoptera</taxon>
        <taxon>Paraneoptera</taxon>
        <taxon>Hemiptera</taxon>
        <taxon>Auchenorrhyncha</taxon>
        <taxon>Membracoidea</taxon>
        <taxon>Cicadellidae</taxon>
        <taxon>Cicadellinae</taxon>
        <taxon>Cicadellini</taxon>
        <taxon>Graphocephala</taxon>
    </lineage>
</organism>
<evidence type="ECO:0000313" key="2">
    <source>
        <dbReference type="EMBL" id="JAT12086.1"/>
    </source>
</evidence>
<evidence type="ECO:0000256" key="1">
    <source>
        <dbReference type="SAM" id="MobiDB-lite"/>
    </source>
</evidence>
<feature type="region of interest" description="Disordered" evidence="1">
    <location>
        <begin position="104"/>
        <end position="131"/>
    </location>
</feature>
<protein>
    <submittedName>
        <fullName evidence="2">Uncharacterized protein</fullName>
    </submittedName>
</protein>
<proteinExistence type="predicted"/>